<evidence type="ECO:0000256" key="1">
    <source>
        <dbReference type="SAM" id="Phobius"/>
    </source>
</evidence>
<reference evidence="2 3" key="1">
    <citation type="submission" date="2016-05" db="EMBL/GenBank/DDBJ databases">
        <title>Microbial solvent formation.</title>
        <authorList>
            <person name="Poehlein A."/>
            <person name="Montoya Solano J.D."/>
            <person name="Flitsch S."/>
            <person name="Krabben P."/>
            <person name="Duerre P."/>
            <person name="Daniel R."/>
        </authorList>
    </citation>
    <scope>NUCLEOTIDE SEQUENCE [LARGE SCALE GENOMIC DNA]</scope>
    <source>
        <strain evidence="2 3">DSM 2619</strain>
    </source>
</reference>
<keyword evidence="1" id="KW-0472">Membrane</keyword>
<feature type="transmembrane region" description="Helical" evidence="1">
    <location>
        <begin position="41"/>
        <end position="58"/>
    </location>
</feature>
<accession>A0A1S8THJ5</accession>
<comment type="caution">
    <text evidence="2">The sequence shown here is derived from an EMBL/GenBank/DDBJ whole genome shotgun (WGS) entry which is preliminary data.</text>
</comment>
<sequence>MNWLKKIMYGRYGGDNLSKALLFLSLLLLVIVGLLPKSLSILSVIAYIPTIICIYRMFSKNIFKRQRENYKYLKLENSVIKWSKQKLGAAKNFKTHKYFNCPDCKQRLRVPRGQGHITITCPKCKKSFKAKS</sequence>
<gene>
    <name evidence="2" type="ORF">CLPUN_23350</name>
</gene>
<keyword evidence="1" id="KW-1133">Transmembrane helix</keyword>
<evidence type="ECO:0008006" key="4">
    <source>
        <dbReference type="Google" id="ProtNLM"/>
    </source>
</evidence>
<evidence type="ECO:0000313" key="2">
    <source>
        <dbReference type="EMBL" id="OOM77218.1"/>
    </source>
</evidence>
<dbReference type="OrthoDB" id="3174166at2"/>
<dbReference type="RefSeq" id="WP_077847467.1">
    <property type="nucleotide sequence ID" value="NZ_LZZM01000153.1"/>
</dbReference>
<feature type="transmembrane region" description="Helical" evidence="1">
    <location>
        <begin position="20"/>
        <end position="35"/>
    </location>
</feature>
<proteinExistence type="predicted"/>
<dbReference type="AlphaFoldDB" id="A0A1S8THJ5"/>
<protein>
    <recommendedName>
        <fullName evidence="4">Zn-finger containing protein</fullName>
    </recommendedName>
</protein>
<organism evidence="2 3">
    <name type="scientific">Clostridium puniceum</name>
    <dbReference type="NCBI Taxonomy" id="29367"/>
    <lineage>
        <taxon>Bacteria</taxon>
        <taxon>Bacillati</taxon>
        <taxon>Bacillota</taxon>
        <taxon>Clostridia</taxon>
        <taxon>Eubacteriales</taxon>
        <taxon>Clostridiaceae</taxon>
        <taxon>Clostridium</taxon>
    </lineage>
</organism>
<keyword evidence="1" id="KW-0812">Transmembrane</keyword>
<dbReference type="Proteomes" id="UP000190890">
    <property type="component" value="Unassembled WGS sequence"/>
</dbReference>
<dbReference type="STRING" id="29367.CLPUN_23350"/>
<keyword evidence="3" id="KW-1185">Reference proteome</keyword>
<evidence type="ECO:0000313" key="3">
    <source>
        <dbReference type="Proteomes" id="UP000190890"/>
    </source>
</evidence>
<name>A0A1S8THJ5_9CLOT</name>
<dbReference type="EMBL" id="LZZM01000153">
    <property type="protein sequence ID" value="OOM77218.1"/>
    <property type="molecule type" value="Genomic_DNA"/>
</dbReference>